<dbReference type="GO" id="GO:0016756">
    <property type="term" value="F:glutathione gamma-glutamylcysteinyltransferase activity"/>
    <property type="evidence" value="ECO:0007669"/>
    <property type="project" value="UniProtKB-EC"/>
</dbReference>
<dbReference type="Proteomes" id="UP000324705">
    <property type="component" value="Chromosome 5A"/>
</dbReference>
<dbReference type="FunFam" id="3.90.70.30:FF:000001">
    <property type="entry name" value="Glutathione gamma-glutamylcysteinyltransferase 1"/>
    <property type="match status" value="1"/>
</dbReference>
<dbReference type="GO" id="GO:0046872">
    <property type="term" value="F:metal ion binding"/>
    <property type="evidence" value="ECO:0007669"/>
    <property type="project" value="UniProtKB-KW"/>
</dbReference>
<keyword evidence="3" id="KW-0808">Transferase</keyword>
<evidence type="ECO:0000256" key="1">
    <source>
        <dbReference type="ARBA" id="ARBA00012468"/>
    </source>
</evidence>
<evidence type="ECO:0000313" key="8">
    <source>
        <dbReference type="Proteomes" id="UP000324705"/>
    </source>
</evidence>
<dbReference type="Gene3D" id="3.90.70.30">
    <property type="entry name" value="Phytochelatin synthase, N-terminal domain"/>
    <property type="match status" value="1"/>
</dbReference>
<keyword evidence="5" id="KW-0012">Acyltransferase</keyword>
<proteinExistence type="predicted"/>
<dbReference type="InterPro" id="IPR040409">
    <property type="entry name" value="PCS-like"/>
</dbReference>
<dbReference type="EMBL" id="LT934119">
    <property type="protein sequence ID" value="VAI25353.1"/>
    <property type="molecule type" value="Genomic_DNA"/>
</dbReference>
<evidence type="ECO:0000313" key="7">
    <source>
        <dbReference type="EMBL" id="VAI25353.1"/>
    </source>
</evidence>
<keyword evidence="8" id="KW-1185">Reference proteome</keyword>
<dbReference type="GO" id="GO:0046938">
    <property type="term" value="P:phytochelatin biosynthetic process"/>
    <property type="evidence" value="ECO:0007669"/>
    <property type="project" value="InterPro"/>
</dbReference>
<evidence type="ECO:0000256" key="5">
    <source>
        <dbReference type="ARBA" id="ARBA00023315"/>
    </source>
</evidence>
<dbReference type="InterPro" id="IPR038156">
    <property type="entry name" value="PCS_N_sf"/>
</dbReference>
<gene>
    <name evidence="7" type="ORF">TRITD_5Av1G248160</name>
</gene>
<keyword evidence="4" id="KW-0479">Metal-binding</keyword>
<dbReference type="InterPro" id="IPR015407">
    <property type="entry name" value="Phytochelatin_synthase_C"/>
</dbReference>
<evidence type="ECO:0000256" key="3">
    <source>
        <dbReference type="ARBA" id="ARBA00022679"/>
    </source>
</evidence>
<dbReference type="Pfam" id="PF09328">
    <property type="entry name" value="Phytochelatin_C"/>
    <property type="match status" value="2"/>
</dbReference>
<evidence type="ECO:0000259" key="6">
    <source>
        <dbReference type="PROSITE" id="PS51443"/>
    </source>
</evidence>
<feature type="domain" description="Peptidase C83" evidence="6">
    <location>
        <begin position="10"/>
        <end position="230"/>
    </location>
</feature>
<dbReference type="AlphaFoldDB" id="A0A9R0WVV9"/>
<protein>
    <recommendedName>
        <fullName evidence="1">glutathione gamma-glutamylcysteinyltransferase</fullName>
        <ecNumber evidence="1">2.3.2.15</ecNumber>
    </recommendedName>
</protein>
<dbReference type="GO" id="GO:0010273">
    <property type="term" value="P:detoxification of copper ion"/>
    <property type="evidence" value="ECO:0007669"/>
    <property type="project" value="TreeGrafter"/>
</dbReference>
<dbReference type="PANTHER" id="PTHR33447:SF2">
    <property type="entry name" value="GLUTATHIONE GAMMA-GLUTAMYLCYSTEINYLTRANSFERASE"/>
    <property type="match status" value="1"/>
</dbReference>
<dbReference type="GO" id="GO:0098849">
    <property type="term" value="P:cellular detoxification of cadmium ion"/>
    <property type="evidence" value="ECO:0007669"/>
    <property type="project" value="TreeGrafter"/>
</dbReference>
<dbReference type="Pfam" id="PF05023">
    <property type="entry name" value="Phytochelatin"/>
    <property type="match status" value="1"/>
</dbReference>
<accession>A0A9R0WVV9</accession>
<name>A0A9R0WVV9_TRITD</name>
<evidence type="ECO:0000256" key="2">
    <source>
        <dbReference type="ARBA" id="ARBA00022539"/>
    </source>
</evidence>
<dbReference type="PROSITE" id="PS51443">
    <property type="entry name" value="PCS"/>
    <property type="match status" value="1"/>
</dbReference>
<dbReference type="PANTHER" id="PTHR33447">
    <property type="entry name" value="GLUTATHIONE GAMMA-GLUTAMYLCYSTEINYLTRANSFERASE"/>
    <property type="match status" value="1"/>
</dbReference>
<dbReference type="InterPro" id="IPR038765">
    <property type="entry name" value="Papain-like_cys_pep_sf"/>
</dbReference>
<reference evidence="7 8" key="1">
    <citation type="submission" date="2017-09" db="EMBL/GenBank/DDBJ databases">
        <authorList>
            <consortium name="International Durum Wheat Genome Sequencing Consortium (IDWGSC)"/>
            <person name="Milanesi L."/>
        </authorList>
    </citation>
    <scope>NUCLEOTIDE SEQUENCE [LARGE SCALE GENOMIC DNA]</scope>
    <source>
        <strain evidence="8">cv. Svevo</strain>
    </source>
</reference>
<sequence length="468" mass="51602">MLVAADRLAMEVASLCRRVLPTPPAVEFASPEGRRLFAEALEAGTMEGFFSLVSHFQTQSEPAFCGLASIAVVLNALAIDPGRRWKGPWRWFDESMLDCCEPLHVVRSQGITFGKVVCLARCAGASVRCFRADHATVHDLRAHLARCASSHDCHLIASYHRGHFKQTGGGHFSPIGGYHAGTDRALILDVARFKYPPHWVPLTLLWEAMNTTDKATGLLRGFMLVSRHNSAPSLLYTVSCGDESWKSMAKYCVEDAPNLLKDESPDNVTTLLSRLVGSLPANAGDLIKCVVEVRRKDEGGSCLSKEGKERLVLKEKVLQQVRDTKLFRIVQELQYPKRLRQAHTNGDGPKNVIPGTVVSEGNEQANSVDLLLSTSPSEKSLCNPNSTNEAVKYPSSTDVLTVLLLVLHPSTWFGIRDEIVKAEFQSLVSTDDLPDLLKREVLHLKRQLHYLTGCEGEEASQEPMPLSP</sequence>
<evidence type="ECO:0000256" key="4">
    <source>
        <dbReference type="ARBA" id="ARBA00022723"/>
    </source>
</evidence>
<organism evidence="7 8">
    <name type="scientific">Triticum turgidum subsp. durum</name>
    <name type="common">Durum wheat</name>
    <name type="synonym">Triticum durum</name>
    <dbReference type="NCBI Taxonomy" id="4567"/>
    <lineage>
        <taxon>Eukaryota</taxon>
        <taxon>Viridiplantae</taxon>
        <taxon>Streptophyta</taxon>
        <taxon>Embryophyta</taxon>
        <taxon>Tracheophyta</taxon>
        <taxon>Spermatophyta</taxon>
        <taxon>Magnoliopsida</taxon>
        <taxon>Liliopsida</taxon>
        <taxon>Poales</taxon>
        <taxon>Poaceae</taxon>
        <taxon>BOP clade</taxon>
        <taxon>Pooideae</taxon>
        <taxon>Triticodae</taxon>
        <taxon>Triticeae</taxon>
        <taxon>Triticinae</taxon>
        <taxon>Triticum</taxon>
    </lineage>
</organism>
<dbReference type="SUPFAM" id="SSF54001">
    <property type="entry name" value="Cysteine proteinases"/>
    <property type="match status" value="1"/>
</dbReference>
<keyword evidence="2" id="KW-0104">Cadmium</keyword>
<dbReference type="EC" id="2.3.2.15" evidence="1"/>
<dbReference type="InterPro" id="IPR007719">
    <property type="entry name" value="PCS_N"/>
</dbReference>